<keyword evidence="7" id="KW-0479">Metal-binding</keyword>
<feature type="transmembrane region" description="Helical" evidence="13">
    <location>
        <begin position="49"/>
        <end position="68"/>
    </location>
</feature>
<evidence type="ECO:0000256" key="1">
    <source>
        <dbReference type="ARBA" id="ARBA00001970"/>
    </source>
</evidence>
<keyword evidence="6 13" id="KW-0812">Transmembrane</keyword>
<protein>
    <submittedName>
        <fullName evidence="15">Cytochrome b562</fullName>
    </submittedName>
</protein>
<dbReference type="OrthoDB" id="8156287at2"/>
<dbReference type="Proteomes" id="UP000201613">
    <property type="component" value="Unassembled WGS sequence"/>
</dbReference>
<evidence type="ECO:0000259" key="14">
    <source>
        <dbReference type="Pfam" id="PF01292"/>
    </source>
</evidence>
<evidence type="ECO:0000256" key="7">
    <source>
        <dbReference type="ARBA" id="ARBA00022723"/>
    </source>
</evidence>
<feature type="transmembrane region" description="Helical" evidence="13">
    <location>
        <begin position="93"/>
        <end position="114"/>
    </location>
</feature>
<keyword evidence="4" id="KW-1003">Cell membrane</keyword>
<accession>A0A238LH52</accession>
<evidence type="ECO:0000256" key="8">
    <source>
        <dbReference type="ARBA" id="ARBA00022982"/>
    </source>
</evidence>
<feature type="transmembrane region" description="Helical" evidence="13">
    <location>
        <begin position="126"/>
        <end position="144"/>
    </location>
</feature>
<dbReference type="RefSeq" id="WP_093992899.1">
    <property type="nucleotide sequence ID" value="NZ_FXZK01000005.1"/>
</dbReference>
<feature type="transmembrane region" description="Helical" evidence="13">
    <location>
        <begin position="12"/>
        <end position="29"/>
    </location>
</feature>
<comment type="cofactor">
    <cofactor evidence="1">
        <name>heme b</name>
        <dbReference type="ChEBI" id="CHEBI:60344"/>
    </cofactor>
</comment>
<keyword evidence="5" id="KW-0349">Heme</keyword>
<evidence type="ECO:0000256" key="4">
    <source>
        <dbReference type="ARBA" id="ARBA00022475"/>
    </source>
</evidence>
<evidence type="ECO:0000256" key="6">
    <source>
        <dbReference type="ARBA" id="ARBA00022692"/>
    </source>
</evidence>
<dbReference type="EMBL" id="FXZK01000005">
    <property type="protein sequence ID" value="SMY08734.1"/>
    <property type="molecule type" value="Genomic_DNA"/>
</dbReference>
<dbReference type="InterPro" id="IPR016174">
    <property type="entry name" value="Di-haem_cyt_TM"/>
</dbReference>
<name>A0A238LH52_9RHOB</name>
<evidence type="ECO:0000313" key="15">
    <source>
        <dbReference type="EMBL" id="SMY08734.1"/>
    </source>
</evidence>
<evidence type="ECO:0000256" key="2">
    <source>
        <dbReference type="ARBA" id="ARBA00004651"/>
    </source>
</evidence>
<organism evidence="15 16">
    <name type="scientific">Flavimaricola marinus</name>
    <dbReference type="NCBI Taxonomy" id="1819565"/>
    <lineage>
        <taxon>Bacteria</taxon>
        <taxon>Pseudomonadati</taxon>
        <taxon>Pseudomonadota</taxon>
        <taxon>Alphaproteobacteria</taxon>
        <taxon>Rhodobacterales</taxon>
        <taxon>Paracoccaceae</taxon>
        <taxon>Flavimaricola</taxon>
    </lineage>
</organism>
<dbReference type="PANTHER" id="PTHR30529:SF7">
    <property type="entry name" value="CYTOCHROME B561 BACTERIAL_NI-HYDROGENASE DOMAIN-CONTAINING PROTEIN"/>
    <property type="match status" value="1"/>
</dbReference>
<dbReference type="InterPro" id="IPR052168">
    <property type="entry name" value="Cytochrome_b561_oxidase"/>
</dbReference>
<proteinExistence type="inferred from homology"/>
<keyword evidence="3" id="KW-0813">Transport</keyword>
<comment type="subcellular location">
    <subcellularLocation>
        <location evidence="2">Cell membrane</location>
        <topology evidence="2">Multi-pass membrane protein</topology>
    </subcellularLocation>
</comment>
<keyword evidence="10" id="KW-0408">Iron</keyword>
<dbReference type="GO" id="GO:0046872">
    <property type="term" value="F:metal ion binding"/>
    <property type="evidence" value="ECO:0007669"/>
    <property type="project" value="UniProtKB-KW"/>
</dbReference>
<dbReference type="Pfam" id="PF01292">
    <property type="entry name" value="Ni_hydr_CYTB"/>
    <property type="match status" value="1"/>
</dbReference>
<evidence type="ECO:0000256" key="3">
    <source>
        <dbReference type="ARBA" id="ARBA00022448"/>
    </source>
</evidence>
<keyword evidence="16" id="KW-1185">Reference proteome</keyword>
<feature type="domain" description="Cytochrome b561 bacterial/Ni-hydrogenase" evidence="14">
    <location>
        <begin position="7"/>
        <end position="155"/>
    </location>
</feature>
<gene>
    <name evidence="15" type="ORF">LOM8899_02890</name>
</gene>
<reference evidence="15 16" key="1">
    <citation type="submission" date="2017-05" db="EMBL/GenBank/DDBJ databases">
        <authorList>
            <person name="Song R."/>
            <person name="Chenine A.L."/>
            <person name="Ruprecht R.M."/>
        </authorList>
    </citation>
    <scope>NUCLEOTIDE SEQUENCE [LARGE SCALE GENOMIC DNA]</scope>
    <source>
        <strain evidence="15 16">CECT 8899</strain>
    </source>
</reference>
<dbReference type="SUPFAM" id="SSF81342">
    <property type="entry name" value="Transmembrane di-heme cytochromes"/>
    <property type="match status" value="1"/>
</dbReference>
<evidence type="ECO:0000256" key="12">
    <source>
        <dbReference type="ARBA" id="ARBA00037975"/>
    </source>
</evidence>
<keyword evidence="11 13" id="KW-0472">Membrane</keyword>
<evidence type="ECO:0000256" key="10">
    <source>
        <dbReference type="ARBA" id="ARBA00023004"/>
    </source>
</evidence>
<keyword evidence="8" id="KW-0249">Electron transport</keyword>
<evidence type="ECO:0000256" key="5">
    <source>
        <dbReference type="ARBA" id="ARBA00022617"/>
    </source>
</evidence>
<dbReference type="AlphaFoldDB" id="A0A238LH52"/>
<dbReference type="InterPro" id="IPR011577">
    <property type="entry name" value="Cyt_b561_bac/Ni-Hgenase"/>
</dbReference>
<dbReference type="GO" id="GO:0005886">
    <property type="term" value="C:plasma membrane"/>
    <property type="evidence" value="ECO:0007669"/>
    <property type="project" value="UniProtKB-SubCell"/>
</dbReference>
<evidence type="ECO:0000256" key="9">
    <source>
        <dbReference type="ARBA" id="ARBA00022989"/>
    </source>
</evidence>
<sequence>MAQRTGYSTAQITLHWLTAIGVLVAFFTHDAMEEIAEQTWEAGGAAFPTVHTIAGMTVFFLVLVRVILRLRTGAPEPEGDGIQQAAAVWGHRLLYLMLLAVPLGGFLTWIVGIQDLGDLHGLAGKALMIVALGHAAMAIYHQFVKKDGTLMRMLRPGK</sequence>
<evidence type="ECO:0000313" key="16">
    <source>
        <dbReference type="Proteomes" id="UP000201613"/>
    </source>
</evidence>
<dbReference type="PANTHER" id="PTHR30529">
    <property type="entry name" value="CYTOCHROME B561"/>
    <property type="match status" value="1"/>
</dbReference>
<dbReference type="GO" id="GO:0022904">
    <property type="term" value="P:respiratory electron transport chain"/>
    <property type="evidence" value="ECO:0007669"/>
    <property type="project" value="InterPro"/>
</dbReference>
<evidence type="ECO:0000256" key="13">
    <source>
        <dbReference type="SAM" id="Phobius"/>
    </source>
</evidence>
<keyword evidence="9 13" id="KW-1133">Transmembrane helix</keyword>
<dbReference type="GO" id="GO:0020037">
    <property type="term" value="F:heme binding"/>
    <property type="evidence" value="ECO:0007669"/>
    <property type="project" value="TreeGrafter"/>
</dbReference>
<comment type="similarity">
    <text evidence="12">Belongs to the cytochrome b561 family.</text>
</comment>
<dbReference type="GO" id="GO:0009055">
    <property type="term" value="F:electron transfer activity"/>
    <property type="evidence" value="ECO:0007669"/>
    <property type="project" value="InterPro"/>
</dbReference>
<evidence type="ECO:0000256" key="11">
    <source>
        <dbReference type="ARBA" id="ARBA00023136"/>
    </source>
</evidence>